<keyword evidence="1" id="KW-0812">Transmembrane</keyword>
<protein>
    <submittedName>
        <fullName evidence="2">Uncharacterized protein</fullName>
    </submittedName>
</protein>
<dbReference type="HOGENOM" id="CLU_189166_0_0_10"/>
<organism evidence="2 3">
    <name type="scientific">Segatella salivae DSM 15606</name>
    <dbReference type="NCBI Taxonomy" id="888832"/>
    <lineage>
        <taxon>Bacteria</taxon>
        <taxon>Pseudomonadati</taxon>
        <taxon>Bacteroidota</taxon>
        <taxon>Bacteroidia</taxon>
        <taxon>Bacteroidales</taxon>
        <taxon>Prevotellaceae</taxon>
        <taxon>Segatella</taxon>
    </lineage>
</organism>
<gene>
    <name evidence="2" type="ORF">HMPREF9420_0816</name>
</gene>
<keyword evidence="1" id="KW-0472">Membrane</keyword>
<keyword evidence="3" id="KW-1185">Reference proteome</keyword>
<proteinExistence type="predicted"/>
<evidence type="ECO:0000313" key="3">
    <source>
        <dbReference type="Proteomes" id="UP000003874"/>
    </source>
</evidence>
<dbReference type="EMBL" id="AEQO01000086">
    <property type="protein sequence ID" value="EFV05052.1"/>
    <property type="molecule type" value="Genomic_DNA"/>
</dbReference>
<feature type="transmembrane region" description="Helical" evidence="1">
    <location>
        <begin position="29"/>
        <end position="47"/>
    </location>
</feature>
<dbReference type="STRING" id="888832.HMPREF9420_0816"/>
<accession>E6MMU8</accession>
<keyword evidence="1" id="KW-1133">Transmembrane helix</keyword>
<dbReference type="Proteomes" id="UP000003874">
    <property type="component" value="Unassembled WGS sequence"/>
</dbReference>
<comment type="caution">
    <text evidence="2">The sequence shown here is derived from an EMBL/GenBank/DDBJ whole genome shotgun (WGS) entry which is preliminary data.</text>
</comment>
<name>E6MMU8_9BACT</name>
<evidence type="ECO:0000256" key="1">
    <source>
        <dbReference type="SAM" id="Phobius"/>
    </source>
</evidence>
<reference evidence="2 3" key="1">
    <citation type="submission" date="2010-12" db="EMBL/GenBank/DDBJ databases">
        <authorList>
            <person name="Muzny D."/>
            <person name="Qin X."/>
            <person name="Deng J."/>
            <person name="Jiang H."/>
            <person name="Liu Y."/>
            <person name="Qu J."/>
            <person name="Song X.-Z."/>
            <person name="Zhang L."/>
            <person name="Thornton R."/>
            <person name="Coyle M."/>
            <person name="Francisco L."/>
            <person name="Jackson L."/>
            <person name="Javaid M."/>
            <person name="Korchina V."/>
            <person name="Kovar C."/>
            <person name="Mata R."/>
            <person name="Mathew T."/>
            <person name="Ngo R."/>
            <person name="Nguyen L."/>
            <person name="Nguyen N."/>
            <person name="Okwuonu G."/>
            <person name="Ongeri F."/>
            <person name="Pham C."/>
            <person name="Simmons D."/>
            <person name="Wilczek-Boney K."/>
            <person name="Hale W."/>
            <person name="Jakkamsetti A."/>
            <person name="Pham P."/>
            <person name="Ruth R."/>
            <person name="San Lucas F."/>
            <person name="Warren J."/>
            <person name="Zhang J."/>
            <person name="Zhao Z."/>
            <person name="Zhou C."/>
            <person name="Zhu D."/>
            <person name="Lee S."/>
            <person name="Bess C."/>
            <person name="Blankenburg K."/>
            <person name="Forbes L."/>
            <person name="Fu Q."/>
            <person name="Gubbala S."/>
            <person name="Hirani K."/>
            <person name="Jayaseelan J.C."/>
            <person name="Lara F."/>
            <person name="Munidasa M."/>
            <person name="Palculict T."/>
            <person name="Patil S."/>
            <person name="Pu L.-L."/>
            <person name="Saada N."/>
            <person name="Tang L."/>
            <person name="Weissenberger G."/>
            <person name="Zhu Y."/>
            <person name="Hemphill L."/>
            <person name="Shang Y."/>
            <person name="Youmans B."/>
            <person name="Ayvaz T."/>
            <person name="Ross M."/>
            <person name="Santibanez J."/>
            <person name="Aqrawi P."/>
            <person name="Gross S."/>
            <person name="Joshi V."/>
            <person name="Fowler G."/>
            <person name="Nazareth L."/>
            <person name="Reid J."/>
            <person name="Worley K."/>
            <person name="Petrosino J."/>
            <person name="Highlander S."/>
            <person name="Gibbs R."/>
        </authorList>
    </citation>
    <scope>NUCLEOTIDE SEQUENCE [LARGE SCALE GENOMIC DNA]</scope>
    <source>
        <strain evidence="2 3">DSM 15606</strain>
    </source>
</reference>
<dbReference type="AlphaFoldDB" id="E6MMU8"/>
<feature type="transmembrane region" description="Helical" evidence="1">
    <location>
        <begin position="7"/>
        <end position="23"/>
    </location>
</feature>
<evidence type="ECO:0000313" key="2">
    <source>
        <dbReference type="EMBL" id="EFV05052.1"/>
    </source>
</evidence>
<sequence length="58" mass="6905">MKVKFDWKHVGLLAFVACLLLYITKSFFMSLGIMMIILLIDALIVQWENNRKNKDRFK</sequence>